<dbReference type="GO" id="GO:0005634">
    <property type="term" value="C:nucleus"/>
    <property type="evidence" value="ECO:0007669"/>
    <property type="project" value="UniProtKB-SubCell"/>
</dbReference>
<evidence type="ECO:0000313" key="11">
    <source>
        <dbReference type="Proteomes" id="UP000001194"/>
    </source>
</evidence>
<accession>B0D8N1</accession>
<evidence type="ECO:0000256" key="1">
    <source>
        <dbReference type="ARBA" id="ARBA00004123"/>
    </source>
</evidence>
<evidence type="ECO:0000256" key="6">
    <source>
        <dbReference type="ARBA" id="ARBA00023242"/>
    </source>
</evidence>
<dbReference type="GO" id="GO:0003700">
    <property type="term" value="F:DNA-binding transcription factor activity"/>
    <property type="evidence" value="ECO:0007669"/>
    <property type="project" value="InterPro"/>
</dbReference>
<dbReference type="PROSITE" id="PS50217">
    <property type="entry name" value="BZIP"/>
    <property type="match status" value="1"/>
</dbReference>
<dbReference type="InterPro" id="IPR046347">
    <property type="entry name" value="bZIP_sf"/>
</dbReference>
<reference evidence="10 11" key="1">
    <citation type="journal article" date="2008" name="Nature">
        <title>The genome of Laccaria bicolor provides insights into mycorrhizal symbiosis.</title>
        <authorList>
            <person name="Martin F."/>
            <person name="Aerts A."/>
            <person name="Ahren D."/>
            <person name="Brun A."/>
            <person name="Danchin E.G.J."/>
            <person name="Duchaussoy F."/>
            <person name="Gibon J."/>
            <person name="Kohler A."/>
            <person name="Lindquist E."/>
            <person name="Pereda V."/>
            <person name="Salamov A."/>
            <person name="Shapiro H.J."/>
            <person name="Wuyts J."/>
            <person name="Blaudez D."/>
            <person name="Buee M."/>
            <person name="Brokstein P."/>
            <person name="Canbaeck B."/>
            <person name="Cohen D."/>
            <person name="Courty P.E."/>
            <person name="Coutinho P.M."/>
            <person name="Delaruelle C."/>
            <person name="Detter J.C."/>
            <person name="Deveau A."/>
            <person name="DiFazio S."/>
            <person name="Duplessis S."/>
            <person name="Fraissinet-Tachet L."/>
            <person name="Lucic E."/>
            <person name="Frey-Klett P."/>
            <person name="Fourrey C."/>
            <person name="Feussner I."/>
            <person name="Gay G."/>
            <person name="Grimwood J."/>
            <person name="Hoegger P.J."/>
            <person name="Jain P."/>
            <person name="Kilaru S."/>
            <person name="Labbe J."/>
            <person name="Lin Y.C."/>
            <person name="Legue V."/>
            <person name="Le Tacon F."/>
            <person name="Marmeisse R."/>
            <person name="Melayah D."/>
            <person name="Montanini B."/>
            <person name="Muratet M."/>
            <person name="Nehls U."/>
            <person name="Niculita-Hirzel H."/>
            <person name="Oudot-Le Secq M.P."/>
            <person name="Peter M."/>
            <person name="Quesneville H."/>
            <person name="Rajashekar B."/>
            <person name="Reich M."/>
            <person name="Rouhier N."/>
            <person name="Schmutz J."/>
            <person name="Yin T."/>
            <person name="Chalot M."/>
            <person name="Henrissat B."/>
            <person name="Kuees U."/>
            <person name="Lucas S."/>
            <person name="Van de Peer Y."/>
            <person name="Podila G.K."/>
            <person name="Polle A."/>
            <person name="Pukkila P.J."/>
            <person name="Richardson P.M."/>
            <person name="Rouze P."/>
            <person name="Sanders I.R."/>
            <person name="Stajich J.E."/>
            <person name="Tunlid A."/>
            <person name="Tuskan G."/>
            <person name="Grigoriev I.V."/>
        </authorList>
    </citation>
    <scope>NUCLEOTIDE SEQUENCE [LARGE SCALE GENOMIC DNA]</scope>
    <source>
        <strain evidence="11">S238N-H82 / ATCC MYA-4686</strain>
    </source>
</reference>
<evidence type="ECO:0000256" key="3">
    <source>
        <dbReference type="ARBA" id="ARBA00023015"/>
    </source>
</evidence>
<keyword evidence="11" id="KW-1185">Reference proteome</keyword>
<dbReference type="Proteomes" id="UP000001194">
    <property type="component" value="Unassembled WGS sequence"/>
</dbReference>
<dbReference type="AlphaFoldDB" id="B0D8N1"/>
<dbReference type="STRING" id="486041.B0D8N1"/>
<dbReference type="Gene3D" id="1.20.5.170">
    <property type="match status" value="1"/>
</dbReference>
<dbReference type="InParanoid" id="B0D8N1"/>
<protein>
    <submittedName>
        <fullName evidence="10">Predicted protein</fullName>
    </submittedName>
</protein>
<proteinExistence type="inferred from homology"/>
<evidence type="ECO:0000256" key="7">
    <source>
        <dbReference type="SAM" id="Coils"/>
    </source>
</evidence>
<evidence type="ECO:0000313" key="10">
    <source>
        <dbReference type="EMBL" id="EDR09100.1"/>
    </source>
</evidence>
<dbReference type="Pfam" id="PF00170">
    <property type="entry name" value="bZIP_1"/>
    <property type="match status" value="1"/>
</dbReference>
<gene>
    <name evidence="10" type="ORF">LACBIDRAFT_296378</name>
</gene>
<dbReference type="RefSeq" id="XP_001880413.1">
    <property type="nucleotide sequence ID" value="XM_001880378.1"/>
</dbReference>
<feature type="region of interest" description="Disordered" evidence="8">
    <location>
        <begin position="86"/>
        <end position="144"/>
    </location>
</feature>
<comment type="subcellular location">
    <subcellularLocation>
        <location evidence="1">Nucleus</location>
    </subcellularLocation>
</comment>
<feature type="region of interest" description="Disordered" evidence="8">
    <location>
        <begin position="372"/>
        <end position="409"/>
    </location>
</feature>
<evidence type="ECO:0000256" key="5">
    <source>
        <dbReference type="ARBA" id="ARBA00023163"/>
    </source>
</evidence>
<dbReference type="CDD" id="cd14812">
    <property type="entry name" value="bZIP_u3"/>
    <property type="match status" value="1"/>
</dbReference>
<dbReference type="HOGENOM" id="CLU_016968_0_0_1"/>
<organism evidence="11">
    <name type="scientific">Laccaria bicolor (strain S238N-H82 / ATCC MYA-4686)</name>
    <name type="common">Bicoloured deceiver</name>
    <name type="synonym">Laccaria laccata var. bicolor</name>
    <dbReference type="NCBI Taxonomy" id="486041"/>
    <lineage>
        <taxon>Eukaryota</taxon>
        <taxon>Fungi</taxon>
        <taxon>Dikarya</taxon>
        <taxon>Basidiomycota</taxon>
        <taxon>Agaricomycotina</taxon>
        <taxon>Agaricomycetes</taxon>
        <taxon>Agaricomycetidae</taxon>
        <taxon>Agaricales</taxon>
        <taxon>Agaricineae</taxon>
        <taxon>Hydnangiaceae</taxon>
        <taxon>Laccaria</taxon>
    </lineage>
</organism>
<evidence type="ECO:0000256" key="2">
    <source>
        <dbReference type="ARBA" id="ARBA00007163"/>
    </source>
</evidence>
<dbReference type="GeneID" id="6075900"/>
<feature type="coiled-coil region" evidence="7">
    <location>
        <begin position="164"/>
        <end position="233"/>
    </location>
</feature>
<comment type="similarity">
    <text evidence="2">Belongs to the bZIP family.</text>
</comment>
<dbReference type="OrthoDB" id="674948at2759"/>
<dbReference type="KEGG" id="lbc:LACBIDRAFT_296378"/>
<keyword evidence="6" id="KW-0539">Nucleus</keyword>
<dbReference type="InterPro" id="IPR004827">
    <property type="entry name" value="bZIP"/>
</dbReference>
<keyword evidence="5" id="KW-0804">Transcription</keyword>
<keyword evidence="3" id="KW-0805">Transcription regulation</keyword>
<feature type="compositionally biased region" description="Low complexity" evidence="8">
    <location>
        <begin position="381"/>
        <end position="406"/>
    </location>
</feature>
<dbReference type="PANTHER" id="PTHR47416">
    <property type="entry name" value="BASIC-LEUCINE ZIPPER TRANSCRIPTION FACTOR F-RELATED"/>
    <property type="match status" value="1"/>
</dbReference>
<sequence>MSRLLPALPMSQIIACDAPLLSPVDQQWDSVLSPALDNLHFNYSYYTTSTSPHHTDSPQSMLKVKPSLDSDPELLCLPTHKVFDLPEAHPLTPPTAEQRPSPPVSDALPSSAAKRSASPTPSVTKKRAIGDRINSKDFVPPDVSGLSKREARLVKNRAAAFLSRQRKREEFECMEVRVAELEQENARLLALTQSGNPASAVPPQVDNGLISEVEQLRAQLAAAEKRERELSAQLAIKAVPRDPPIKVEASEVSLPLSSAPRSTAPLKSGASLGLMVLLCALPTLLSMPMHSSVPTSFSIPTPLPASSASTFDYSSLLPHDYDWSRTTGSSLMDLDDDYPRFSPPSSIRKLEFADSAELGGLDISFDTTPANNGKIRVRIHPSSSPSSRATSPDSSSDTKSDVSSPSLDSMWSGSDYEPGFRSSFSSQSSSLSSLSSSSSDPFFGVGESSDFGMAFASNPSKMDSLDYGQSSDLAFGLGSEYNIPDSTGKTRRVRIALKSMPAAGGEGGEWEVLFSAGASPLCQSAIFPLVSSSTSINPPIISYAVNTPIRLLATFFPRHIPYRSFLVLSFNKSTPSRPTLYLPPPDNCILLMARLDYILYHPQCARPV</sequence>
<keyword evidence="4" id="KW-0238">DNA-binding</keyword>
<dbReference type="EMBL" id="DS547100">
    <property type="protein sequence ID" value="EDR09100.1"/>
    <property type="molecule type" value="Genomic_DNA"/>
</dbReference>
<evidence type="ECO:0000256" key="8">
    <source>
        <dbReference type="SAM" id="MobiDB-lite"/>
    </source>
</evidence>
<dbReference type="GO" id="GO:0003677">
    <property type="term" value="F:DNA binding"/>
    <property type="evidence" value="ECO:0007669"/>
    <property type="project" value="UniProtKB-KW"/>
</dbReference>
<dbReference type="PANTHER" id="PTHR47416:SF8">
    <property type="entry name" value="BASIC-LEUCINE ZIPPER TRANSCRIPTION FACTOR E-RELATED"/>
    <property type="match status" value="1"/>
</dbReference>
<name>B0D8N1_LACBS</name>
<keyword evidence="7" id="KW-0175">Coiled coil</keyword>
<dbReference type="SMART" id="SM00338">
    <property type="entry name" value="BRLZ"/>
    <property type="match status" value="1"/>
</dbReference>
<feature type="domain" description="BZIP" evidence="9">
    <location>
        <begin position="146"/>
        <end position="188"/>
    </location>
</feature>
<evidence type="ECO:0000259" key="9">
    <source>
        <dbReference type="PROSITE" id="PS50217"/>
    </source>
</evidence>
<dbReference type="SUPFAM" id="SSF57959">
    <property type="entry name" value="Leucine zipper domain"/>
    <property type="match status" value="1"/>
</dbReference>
<evidence type="ECO:0000256" key="4">
    <source>
        <dbReference type="ARBA" id="ARBA00023125"/>
    </source>
</evidence>